<protein>
    <submittedName>
        <fullName evidence="2">Methyltransferase, FkbM family</fullName>
    </submittedName>
</protein>
<accession>A0A1M4XPL0</accession>
<gene>
    <name evidence="2" type="ORF">SAMN02745190_01563</name>
</gene>
<dbReference type="NCBIfam" id="TIGR01444">
    <property type="entry name" value="fkbM_fam"/>
    <property type="match status" value="1"/>
</dbReference>
<reference evidence="2 3" key="1">
    <citation type="submission" date="2016-11" db="EMBL/GenBank/DDBJ databases">
        <authorList>
            <person name="Jaros S."/>
            <person name="Januszkiewicz K."/>
            <person name="Wedrychowicz H."/>
        </authorList>
    </citation>
    <scope>NUCLEOTIDE SEQUENCE [LARGE SCALE GENOMIC DNA]</scope>
    <source>
        <strain evidence="2 3">DSM 10502</strain>
    </source>
</reference>
<dbReference type="Pfam" id="PF05050">
    <property type="entry name" value="Methyltransf_21"/>
    <property type="match status" value="1"/>
</dbReference>
<sequence>MEDDISRQVFEKTVGYKVTGDYLPLFDYLETNEPNLGFFDTELFPKRRDHVYVDVGAFTGDSLLSFAMAVRGSYKEIVAFEGDKGIYKSLCDMLTYARLPHVTTVNKLLFSGAEEKEWHSIRNNQNILFDSPNLYGKAEVIFSSREAVARGPVNFMTERVYTDTLDNSLQVSPTVLKINAMGADFDILKGGRKLIRQCQPMLCLEFGVRKQDVGRLIPLIKDINPNYRFYMRVKEIYGDFKTVLYAV</sequence>
<name>A0A1M4XPL0_9FIRM</name>
<dbReference type="Gene3D" id="3.40.50.150">
    <property type="entry name" value="Vaccinia Virus protein VP39"/>
    <property type="match status" value="1"/>
</dbReference>
<dbReference type="Proteomes" id="UP000184404">
    <property type="component" value="Unassembled WGS sequence"/>
</dbReference>
<dbReference type="GO" id="GO:0032259">
    <property type="term" value="P:methylation"/>
    <property type="evidence" value="ECO:0007669"/>
    <property type="project" value="UniProtKB-KW"/>
</dbReference>
<dbReference type="EMBL" id="FQUG01000005">
    <property type="protein sequence ID" value="SHE95527.1"/>
    <property type="molecule type" value="Genomic_DNA"/>
</dbReference>
<keyword evidence="2" id="KW-0808">Transferase</keyword>
<dbReference type="GO" id="GO:0008168">
    <property type="term" value="F:methyltransferase activity"/>
    <property type="evidence" value="ECO:0007669"/>
    <property type="project" value="UniProtKB-KW"/>
</dbReference>
<dbReference type="OrthoDB" id="5329963at2"/>
<dbReference type="SUPFAM" id="SSF53335">
    <property type="entry name" value="S-adenosyl-L-methionine-dependent methyltransferases"/>
    <property type="match status" value="1"/>
</dbReference>
<dbReference type="AlphaFoldDB" id="A0A1M4XPL0"/>
<dbReference type="InterPro" id="IPR006342">
    <property type="entry name" value="FkbM_mtfrase"/>
</dbReference>
<feature type="domain" description="Methyltransferase FkbM" evidence="1">
    <location>
        <begin position="54"/>
        <end position="219"/>
    </location>
</feature>
<dbReference type="RefSeq" id="WP_159430494.1">
    <property type="nucleotide sequence ID" value="NZ_FQUG01000005.1"/>
</dbReference>
<organism evidence="2 3">
    <name type="scientific">Schwartzia succinivorans DSM 10502</name>
    <dbReference type="NCBI Taxonomy" id="1123243"/>
    <lineage>
        <taxon>Bacteria</taxon>
        <taxon>Bacillati</taxon>
        <taxon>Bacillota</taxon>
        <taxon>Negativicutes</taxon>
        <taxon>Selenomonadales</taxon>
        <taxon>Selenomonadaceae</taxon>
        <taxon>Schwartzia</taxon>
    </lineage>
</organism>
<evidence type="ECO:0000313" key="2">
    <source>
        <dbReference type="EMBL" id="SHE95527.1"/>
    </source>
</evidence>
<evidence type="ECO:0000313" key="3">
    <source>
        <dbReference type="Proteomes" id="UP000184404"/>
    </source>
</evidence>
<keyword evidence="3" id="KW-1185">Reference proteome</keyword>
<evidence type="ECO:0000259" key="1">
    <source>
        <dbReference type="Pfam" id="PF05050"/>
    </source>
</evidence>
<dbReference type="STRING" id="1123243.SAMN02745190_01563"/>
<keyword evidence="2" id="KW-0489">Methyltransferase</keyword>
<proteinExistence type="predicted"/>
<dbReference type="InterPro" id="IPR029063">
    <property type="entry name" value="SAM-dependent_MTases_sf"/>
</dbReference>